<dbReference type="EC" id="1.-.-.-" evidence="4"/>
<dbReference type="PANTHER" id="PTHR44196:SF2">
    <property type="entry name" value="SHORT-CHAIN DEHYDROGENASE-RELATED"/>
    <property type="match status" value="1"/>
</dbReference>
<keyword evidence="5" id="KW-1185">Reference proteome</keyword>
<evidence type="ECO:0000256" key="2">
    <source>
        <dbReference type="ARBA" id="ARBA00023002"/>
    </source>
</evidence>
<dbReference type="PRINTS" id="PR00081">
    <property type="entry name" value="GDHRDH"/>
</dbReference>
<sequence>MEVILITGATSGIGEALAYRLAKKKRNLLLVARNEQKLKQQCEQLSNQNGITASYIVADLSKPETAYYVFEEAKKRNLSVNVLVNNAGIGSSGEFVNNNLQSELEMLQLNNSSLVALCHLFLPEMKNNKNGTIINVGSMASFFPSPYMSVYAASKMFVRSFTQALTEECKPYGVNVMLFCPGFTSSNFMNTAANNNEWGKILVKGAYTQTPEQVAAEMIKALEKKKTFHVSGFQNAMLAKIGSLIPYSTITSVFAQRKRKEMGL</sequence>
<organism evidence="4 5">
    <name type="scientific">Olivibacter oleidegradans</name>
    <dbReference type="NCBI Taxonomy" id="760123"/>
    <lineage>
        <taxon>Bacteria</taxon>
        <taxon>Pseudomonadati</taxon>
        <taxon>Bacteroidota</taxon>
        <taxon>Sphingobacteriia</taxon>
        <taxon>Sphingobacteriales</taxon>
        <taxon>Sphingobacteriaceae</taxon>
        <taxon>Olivibacter</taxon>
    </lineage>
</organism>
<dbReference type="GO" id="GO:0016491">
    <property type="term" value="F:oxidoreductase activity"/>
    <property type="evidence" value="ECO:0007669"/>
    <property type="project" value="UniProtKB-KW"/>
</dbReference>
<comment type="caution">
    <text evidence="4">The sequence shown here is derived from an EMBL/GenBank/DDBJ whole genome shotgun (WGS) entry which is preliminary data.</text>
</comment>
<dbReference type="InterPro" id="IPR002347">
    <property type="entry name" value="SDR_fam"/>
</dbReference>
<keyword evidence="2 4" id="KW-0560">Oxidoreductase</keyword>
<evidence type="ECO:0000256" key="1">
    <source>
        <dbReference type="ARBA" id="ARBA00006484"/>
    </source>
</evidence>
<dbReference type="Proteomes" id="UP001589774">
    <property type="component" value="Unassembled WGS sequence"/>
</dbReference>
<dbReference type="Pfam" id="PF00106">
    <property type="entry name" value="adh_short"/>
    <property type="match status" value="1"/>
</dbReference>
<proteinExistence type="inferred from homology"/>
<dbReference type="PANTHER" id="PTHR44196">
    <property type="entry name" value="DEHYDROGENASE/REDUCTASE SDR FAMILY MEMBER 7B"/>
    <property type="match status" value="1"/>
</dbReference>
<comment type="similarity">
    <text evidence="1 3">Belongs to the short-chain dehydrogenases/reductases (SDR) family.</text>
</comment>
<dbReference type="RefSeq" id="WP_130855187.1">
    <property type="nucleotide sequence ID" value="NZ_JBHLWO010000002.1"/>
</dbReference>
<gene>
    <name evidence="4" type="ORF">ACFFI0_18080</name>
</gene>
<dbReference type="CDD" id="cd05233">
    <property type="entry name" value="SDR_c"/>
    <property type="match status" value="1"/>
</dbReference>
<dbReference type="EMBL" id="JBHLWO010000002">
    <property type="protein sequence ID" value="MFC0320240.1"/>
    <property type="molecule type" value="Genomic_DNA"/>
</dbReference>
<accession>A0ABV6HMW6</accession>
<evidence type="ECO:0000313" key="4">
    <source>
        <dbReference type="EMBL" id="MFC0320240.1"/>
    </source>
</evidence>
<dbReference type="PIRSF" id="PIRSF000126">
    <property type="entry name" value="11-beta-HSD1"/>
    <property type="match status" value="1"/>
</dbReference>
<dbReference type="InterPro" id="IPR036291">
    <property type="entry name" value="NAD(P)-bd_dom_sf"/>
</dbReference>
<reference evidence="4 5" key="1">
    <citation type="submission" date="2024-09" db="EMBL/GenBank/DDBJ databases">
        <authorList>
            <person name="Sun Q."/>
            <person name="Mori K."/>
        </authorList>
    </citation>
    <scope>NUCLEOTIDE SEQUENCE [LARGE SCALE GENOMIC DNA]</scope>
    <source>
        <strain evidence="4 5">CCM 7765</strain>
    </source>
</reference>
<protein>
    <submittedName>
        <fullName evidence="4">SDR family NAD(P)-dependent oxidoreductase</fullName>
        <ecNumber evidence="4">1.-.-.-</ecNumber>
    </submittedName>
</protein>
<evidence type="ECO:0000256" key="3">
    <source>
        <dbReference type="RuleBase" id="RU000363"/>
    </source>
</evidence>
<evidence type="ECO:0000313" key="5">
    <source>
        <dbReference type="Proteomes" id="UP001589774"/>
    </source>
</evidence>
<dbReference type="Gene3D" id="3.40.50.720">
    <property type="entry name" value="NAD(P)-binding Rossmann-like Domain"/>
    <property type="match status" value="1"/>
</dbReference>
<name>A0ABV6HMW6_9SPHI</name>
<dbReference type="PRINTS" id="PR00080">
    <property type="entry name" value="SDRFAMILY"/>
</dbReference>
<dbReference type="SUPFAM" id="SSF51735">
    <property type="entry name" value="NAD(P)-binding Rossmann-fold domains"/>
    <property type="match status" value="1"/>
</dbReference>